<gene>
    <name evidence="1" type="ORF">US19_C0035G0023</name>
</gene>
<organism evidence="1 2">
    <name type="scientific">Candidatus Daviesbacteria bacterium GW2011_GWB1_36_5</name>
    <dbReference type="NCBI Taxonomy" id="1618426"/>
    <lineage>
        <taxon>Bacteria</taxon>
        <taxon>Candidatus Daviesiibacteriota</taxon>
    </lineage>
</organism>
<dbReference type="Proteomes" id="UP000034492">
    <property type="component" value="Unassembled WGS sequence"/>
</dbReference>
<accession>A0A0G0EQY3</accession>
<evidence type="ECO:0000313" key="1">
    <source>
        <dbReference type="EMBL" id="KKQ07912.1"/>
    </source>
</evidence>
<sequence length="92" mass="10195">MGLSRQSTYPEAAMVEDVKVKSFVPDLCRERNWDYLAFRGHCVMAGLSVDTADRLFEGDPGTTVKTLAIVTRRVFGLDNIAQVMNVNGNEAQ</sequence>
<name>A0A0G0EQY3_9BACT</name>
<evidence type="ECO:0000313" key="2">
    <source>
        <dbReference type="Proteomes" id="UP000034492"/>
    </source>
</evidence>
<dbReference type="EMBL" id="LBSA01000035">
    <property type="protein sequence ID" value="KKQ07912.1"/>
    <property type="molecule type" value="Genomic_DNA"/>
</dbReference>
<protein>
    <submittedName>
        <fullName evidence="1">Uncharacterized protein</fullName>
    </submittedName>
</protein>
<proteinExistence type="predicted"/>
<dbReference type="AlphaFoldDB" id="A0A0G0EQY3"/>
<reference evidence="1 2" key="1">
    <citation type="journal article" date="2015" name="Nature">
        <title>rRNA introns, odd ribosomes, and small enigmatic genomes across a large radiation of phyla.</title>
        <authorList>
            <person name="Brown C.T."/>
            <person name="Hug L.A."/>
            <person name="Thomas B.C."/>
            <person name="Sharon I."/>
            <person name="Castelle C.J."/>
            <person name="Singh A."/>
            <person name="Wilkins M.J."/>
            <person name="Williams K.H."/>
            <person name="Banfield J.F."/>
        </authorList>
    </citation>
    <scope>NUCLEOTIDE SEQUENCE [LARGE SCALE GENOMIC DNA]</scope>
</reference>
<comment type="caution">
    <text evidence="1">The sequence shown here is derived from an EMBL/GenBank/DDBJ whole genome shotgun (WGS) entry which is preliminary data.</text>
</comment>